<feature type="chain" id="PRO_5004322952" evidence="2">
    <location>
        <begin position="33"/>
        <end position="167"/>
    </location>
</feature>
<feature type="region of interest" description="Disordered" evidence="1">
    <location>
        <begin position="34"/>
        <end position="66"/>
    </location>
</feature>
<evidence type="ECO:0000256" key="1">
    <source>
        <dbReference type="SAM" id="MobiDB-lite"/>
    </source>
</evidence>
<keyword evidence="2" id="KW-0732">Signal</keyword>
<evidence type="ECO:0000313" key="3">
    <source>
        <dbReference type="EMBL" id="AAK25302.1"/>
    </source>
</evidence>
<accession>Q9A366</accession>
<dbReference type="STRING" id="190650.CC_3340"/>
<dbReference type="BioCyc" id="CAULO:CC3340-MONOMER"/>
<protein>
    <submittedName>
        <fullName evidence="3">Uncharacterized protein</fullName>
    </submittedName>
</protein>
<dbReference type="PATRIC" id="fig|190650.5.peg.3344"/>
<feature type="compositionally biased region" description="Low complexity" evidence="1">
    <location>
        <begin position="34"/>
        <end position="44"/>
    </location>
</feature>
<gene>
    <name evidence="3" type="ordered locus">CC_3340</name>
</gene>
<dbReference type="PIR" id="B87663">
    <property type="entry name" value="B87663"/>
</dbReference>
<organism evidence="3 4">
    <name type="scientific">Caulobacter vibrioides (strain ATCC 19089 / CIP 103742 / CB 15)</name>
    <name type="common">Caulobacter crescentus</name>
    <dbReference type="NCBI Taxonomy" id="190650"/>
    <lineage>
        <taxon>Bacteria</taxon>
        <taxon>Pseudomonadati</taxon>
        <taxon>Pseudomonadota</taxon>
        <taxon>Alphaproteobacteria</taxon>
        <taxon>Caulobacterales</taxon>
        <taxon>Caulobacteraceae</taxon>
        <taxon>Caulobacter</taxon>
    </lineage>
</organism>
<keyword evidence="4" id="KW-1185">Reference proteome</keyword>
<feature type="compositionally biased region" description="Basic and acidic residues" evidence="1">
    <location>
        <begin position="53"/>
        <end position="65"/>
    </location>
</feature>
<feature type="signal peptide" evidence="2">
    <location>
        <begin position="1"/>
        <end position="32"/>
    </location>
</feature>
<dbReference type="AlphaFoldDB" id="Q9A366"/>
<dbReference type="InterPro" id="IPR045500">
    <property type="entry name" value="DUF6491"/>
</dbReference>
<dbReference type="EnsemblBacteria" id="AAK25302">
    <property type="protein sequence ID" value="AAK25302"/>
    <property type="gene ID" value="CC_3340"/>
</dbReference>
<dbReference type="Proteomes" id="UP000001816">
    <property type="component" value="Chromosome"/>
</dbReference>
<dbReference type="KEGG" id="ccr:CC_3340"/>
<name>Q9A366_CAUVC</name>
<evidence type="ECO:0000256" key="2">
    <source>
        <dbReference type="SAM" id="SignalP"/>
    </source>
</evidence>
<sequence length="167" mass="17463">MVENKSGSPAMKAVLLLGAVAAVALISVPAVADNQNQGDQGQQGVQYGPAYEAPRRGDRAVDDGRPPNLHRQCFNGKSIAGVNRSGAQTVYLQSQQGGIYQMRLTGACDGLNNAEKLTVRANGSDLICSGDSAELIARISATAKRCHVTGVRRLTTQEVSVLASAAR</sequence>
<dbReference type="Pfam" id="PF20101">
    <property type="entry name" value="DUF6491"/>
    <property type="match status" value="1"/>
</dbReference>
<proteinExistence type="predicted"/>
<evidence type="ECO:0000313" key="4">
    <source>
        <dbReference type="Proteomes" id="UP000001816"/>
    </source>
</evidence>
<dbReference type="HOGENOM" id="CLU_1812307_0_0_5"/>
<reference evidence="3 4" key="1">
    <citation type="journal article" date="2001" name="Proc. Natl. Acad. Sci. U.S.A.">
        <title>Complete genome sequence of Caulobacter crescentus.</title>
        <authorList>
            <person name="Nierman W.C."/>
            <person name="Feldblyum T.V."/>
            <person name="Laub M.T."/>
            <person name="Paulsen I.T."/>
            <person name="Nelson K.E."/>
            <person name="Eisen J.A."/>
            <person name="Heidelberg J.F."/>
            <person name="Alley M.R."/>
            <person name="Ohta N."/>
            <person name="Maddock J.R."/>
            <person name="Potocka I."/>
            <person name="Nelson W.C."/>
            <person name="Newton A."/>
            <person name="Stephens C."/>
            <person name="Phadke N.D."/>
            <person name="Ely B."/>
            <person name="DeBoy R.T."/>
            <person name="Dodson R.J."/>
            <person name="Durkin A.S."/>
            <person name="Gwinn M.L."/>
            <person name="Haft D.H."/>
            <person name="Kolonay J.F."/>
            <person name="Smit J."/>
            <person name="Craven M.B."/>
            <person name="Khouri H."/>
            <person name="Shetty J."/>
            <person name="Berry K."/>
            <person name="Utterback T."/>
            <person name="Tran K."/>
            <person name="Wolf A."/>
            <person name="Vamathevan J."/>
            <person name="Ermolaeva M."/>
            <person name="White O."/>
            <person name="Salzberg S.L."/>
            <person name="Venter J.C."/>
            <person name="Shapiro L."/>
            <person name="Fraser C.M."/>
        </authorList>
    </citation>
    <scope>NUCLEOTIDE SEQUENCE [LARGE SCALE GENOMIC DNA]</scope>
    <source>
        <strain evidence="4">ATCC 19089 / CB15</strain>
    </source>
</reference>
<dbReference type="EMBL" id="AE005673">
    <property type="protein sequence ID" value="AAK25302.1"/>
    <property type="molecule type" value="Genomic_DNA"/>
</dbReference>